<sequence>MNRLLLHQDLYLIAHTEAGKLLTHQSSLALGLAGAVLAELILADRVAVVQGRVTVFERGLTGDPIADAMVGRIPRDRDHEDVKFWIKTAAKDIYERTRDDLVAKGVLAPVTKRRMGMLPYLRYQLTDITWAVRASSGVRAAAESWKEPDTRCAVLCGLVSVLRVEAELYLNQPAGRLIERLRAIADADSPEAKLVVDLVDTLVAEAAIAIYR</sequence>
<name>A0ABT1JXI3_9ACTN</name>
<keyword evidence="2" id="KW-0333">Golgi apparatus</keyword>
<protein>
    <recommendedName>
        <fullName evidence="7">GPP34 family phosphoprotein</fullName>
    </recommendedName>
</protein>
<comment type="caution">
    <text evidence="5">The sequence shown here is derived from an EMBL/GenBank/DDBJ whole genome shotgun (WGS) entry which is preliminary data.</text>
</comment>
<dbReference type="EMBL" id="JAMZEC010000001">
    <property type="protein sequence ID" value="MCP2346468.1"/>
    <property type="molecule type" value="Genomic_DNA"/>
</dbReference>
<proteinExistence type="predicted"/>
<dbReference type="Pfam" id="PF05719">
    <property type="entry name" value="GPP34"/>
    <property type="match status" value="1"/>
</dbReference>
<dbReference type="InterPro" id="IPR038261">
    <property type="entry name" value="GPP34-like_sf"/>
</dbReference>
<evidence type="ECO:0000256" key="1">
    <source>
        <dbReference type="ARBA" id="ARBA00004255"/>
    </source>
</evidence>
<evidence type="ECO:0000313" key="6">
    <source>
        <dbReference type="Proteomes" id="UP001320766"/>
    </source>
</evidence>
<evidence type="ECO:0000256" key="4">
    <source>
        <dbReference type="ARBA" id="ARBA00023136"/>
    </source>
</evidence>
<dbReference type="RefSeq" id="WP_253768727.1">
    <property type="nucleotide sequence ID" value="NZ_BAAAVE010000026.1"/>
</dbReference>
<comment type="subcellular location">
    <subcellularLocation>
        <location evidence="1">Golgi apparatus membrane</location>
        <topology evidence="1">Peripheral membrane protein</topology>
        <orientation evidence="1">Cytoplasmic side</orientation>
    </subcellularLocation>
</comment>
<keyword evidence="4" id="KW-0472">Membrane</keyword>
<dbReference type="Gene3D" id="1.10.3630.10">
    <property type="entry name" value="yeast vps74-n-term truncation variant domain like"/>
    <property type="match status" value="1"/>
</dbReference>
<evidence type="ECO:0008006" key="7">
    <source>
        <dbReference type="Google" id="ProtNLM"/>
    </source>
</evidence>
<evidence type="ECO:0000256" key="2">
    <source>
        <dbReference type="ARBA" id="ARBA00023034"/>
    </source>
</evidence>
<dbReference type="InterPro" id="IPR008628">
    <property type="entry name" value="GPP34-like"/>
</dbReference>
<organism evidence="5 6">
    <name type="scientific">Nonomuraea roseoviolacea subsp. carminata</name>
    <dbReference type="NCBI Taxonomy" id="160689"/>
    <lineage>
        <taxon>Bacteria</taxon>
        <taxon>Bacillati</taxon>
        <taxon>Actinomycetota</taxon>
        <taxon>Actinomycetes</taxon>
        <taxon>Streptosporangiales</taxon>
        <taxon>Streptosporangiaceae</taxon>
        <taxon>Nonomuraea</taxon>
    </lineage>
</organism>
<keyword evidence="3" id="KW-0446">Lipid-binding</keyword>
<accession>A0ABT1JXI3</accession>
<evidence type="ECO:0000256" key="3">
    <source>
        <dbReference type="ARBA" id="ARBA00023121"/>
    </source>
</evidence>
<gene>
    <name evidence="5" type="ORF">HD595_002590</name>
</gene>
<reference evidence="5 6" key="1">
    <citation type="submission" date="2022-06" db="EMBL/GenBank/DDBJ databases">
        <title>Sequencing the genomes of 1000 actinobacteria strains.</title>
        <authorList>
            <person name="Klenk H.-P."/>
        </authorList>
    </citation>
    <scope>NUCLEOTIDE SEQUENCE [LARGE SCALE GENOMIC DNA]</scope>
    <source>
        <strain evidence="5 6">DSM 44170</strain>
    </source>
</reference>
<evidence type="ECO:0000313" key="5">
    <source>
        <dbReference type="EMBL" id="MCP2346468.1"/>
    </source>
</evidence>
<keyword evidence="6" id="KW-1185">Reference proteome</keyword>
<dbReference type="Proteomes" id="UP001320766">
    <property type="component" value="Unassembled WGS sequence"/>
</dbReference>